<dbReference type="Proteomes" id="UP000824193">
    <property type="component" value="Unassembled WGS sequence"/>
</dbReference>
<dbReference type="AlphaFoldDB" id="A0A9D1V287"/>
<accession>A0A9D1V287</accession>
<proteinExistence type="predicted"/>
<name>A0A9D1V287_9FIRM</name>
<gene>
    <name evidence="2" type="ORF">H9865_01280</name>
</gene>
<organism evidence="2 3">
    <name type="scientific">Candidatus Allofournierella pullicola</name>
    <dbReference type="NCBI Taxonomy" id="2838596"/>
    <lineage>
        <taxon>Bacteria</taxon>
        <taxon>Bacillati</taxon>
        <taxon>Bacillota</taxon>
        <taxon>Clostridia</taxon>
        <taxon>Eubacteriales</taxon>
        <taxon>Oscillospiraceae</taxon>
        <taxon>Allofournierella</taxon>
    </lineage>
</organism>
<sequence length="258" mass="28785">MDFDFIRSQCVGKAMMNYLGCSCTFFEPMDDDDPIMDAYHRARQEGSREGFVPVLVTVDKILWECLVMNSSPGCAGRGDYAFDPEKVALYRRQALAVSLENSDAVLKEMAGRHKQDQPGLDGCQPGSGGGGEANDAFGSYWNPFTRKTFPLILANVPVKNPWEIFAYLPFGGWNECPDTPQLMAAAKCWFERFGAVPAVMTRDTLEFELPAPVPGEQALELAQEQHGFCPDMDQGGAWSLAALADDLRRSTVWRFWWD</sequence>
<evidence type="ECO:0000313" key="2">
    <source>
        <dbReference type="EMBL" id="HIX04732.1"/>
    </source>
</evidence>
<reference evidence="2" key="2">
    <citation type="submission" date="2021-04" db="EMBL/GenBank/DDBJ databases">
        <authorList>
            <person name="Gilroy R."/>
        </authorList>
    </citation>
    <scope>NUCLEOTIDE SEQUENCE</scope>
    <source>
        <strain evidence="2">2239</strain>
    </source>
</reference>
<comment type="caution">
    <text evidence="2">The sequence shown here is derived from an EMBL/GenBank/DDBJ whole genome shotgun (WGS) entry which is preliminary data.</text>
</comment>
<evidence type="ECO:0000313" key="3">
    <source>
        <dbReference type="Proteomes" id="UP000824193"/>
    </source>
</evidence>
<dbReference type="Pfam" id="PF14062">
    <property type="entry name" value="DUF4253"/>
    <property type="match status" value="1"/>
</dbReference>
<protein>
    <submittedName>
        <fullName evidence="2">DUF4253 domain-containing protein</fullName>
    </submittedName>
</protein>
<dbReference type="InterPro" id="IPR025349">
    <property type="entry name" value="DUF4253"/>
</dbReference>
<dbReference type="EMBL" id="DXFW01000003">
    <property type="protein sequence ID" value="HIX04732.1"/>
    <property type="molecule type" value="Genomic_DNA"/>
</dbReference>
<evidence type="ECO:0000259" key="1">
    <source>
        <dbReference type="Pfam" id="PF14062"/>
    </source>
</evidence>
<feature type="domain" description="DUF4253" evidence="1">
    <location>
        <begin position="153"/>
        <end position="258"/>
    </location>
</feature>
<reference evidence="2" key="1">
    <citation type="journal article" date="2021" name="PeerJ">
        <title>Extensive microbial diversity within the chicken gut microbiome revealed by metagenomics and culture.</title>
        <authorList>
            <person name="Gilroy R."/>
            <person name="Ravi A."/>
            <person name="Getino M."/>
            <person name="Pursley I."/>
            <person name="Horton D.L."/>
            <person name="Alikhan N.F."/>
            <person name="Baker D."/>
            <person name="Gharbi K."/>
            <person name="Hall N."/>
            <person name="Watson M."/>
            <person name="Adriaenssens E.M."/>
            <person name="Foster-Nyarko E."/>
            <person name="Jarju S."/>
            <person name="Secka A."/>
            <person name="Antonio M."/>
            <person name="Oren A."/>
            <person name="Chaudhuri R.R."/>
            <person name="La Ragione R."/>
            <person name="Hildebrand F."/>
            <person name="Pallen M.J."/>
        </authorList>
    </citation>
    <scope>NUCLEOTIDE SEQUENCE</scope>
    <source>
        <strain evidence="2">2239</strain>
    </source>
</reference>